<dbReference type="RefSeq" id="WP_067025975.1">
    <property type="nucleotide sequence ID" value="NZ_CP038256.1"/>
</dbReference>
<dbReference type="EMBL" id="LXMD01000022">
    <property type="protein sequence ID" value="OCG74408.1"/>
    <property type="molecule type" value="Genomic_DNA"/>
</dbReference>
<dbReference type="PROSITE" id="PS51257">
    <property type="entry name" value="PROKAR_LIPOPROTEIN"/>
    <property type="match status" value="1"/>
</dbReference>
<evidence type="ECO:0000313" key="2">
    <source>
        <dbReference type="Proteomes" id="UP000093355"/>
    </source>
</evidence>
<dbReference type="AlphaFoldDB" id="A0A1B9NCU3"/>
<organism evidence="1 2">
    <name type="scientific">Microbacterium sediminis</name>
    <dbReference type="NCBI Taxonomy" id="904291"/>
    <lineage>
        <taxon>Bacteria</taxon>
        <taxon>Bacillati</taxon>
        <taxon>Actinomycetota</taxon>
        <taxon>Actinomycetes</taxon>
        <taxon>Micrococcales</taxon>
        <taxon>Microbacteriaceae</taxon>
        <taxon>Microbacterium</taxon>
    </lineage>
</organism>
<dbReference type="STRING" id="904291.A7J15_06155"/>
<dbReference type="SUPFAM" id="SSF75011">
    <property type="entry name" value="3-carboxy-cis,cis-mucoante lactonizing enzyme"/>
    <property type="match status" value="1"/>
</dbReference>
<reference evidence="1 2" key="1">
    <citation type="submission" date="2016-05" db="EMBL/GenBank/DDBJ databases">
        <authorList>
            <person name="Lavstsen T."/>
            <person name="Jespersen J.S."/>
        </authorList>
    </citation>
    <scope>NUCLEOTIDE SEQUENCE [LARGE SCALE GENOMIC DNA]</scope>
    <source>
        <strain evidence="1 2">YLB-01</strain>
    </source>
</reference>
<proteinExistence type="predicted"/>
<sequence>MTRTVPALSALAALGVILAGCTAAPAGAPPTPAGSEPAGHGAVEGAAEMSEAQSRLLAIAGDGSVTMLDLLTEETRAVGTIGAPAAIASDGRYAFVTTEDGVDIVDGGAWTWDHGDHFHYYRADPAVVGSIAGEGPVTVTTPPLSTATSTGLFFAGSGEAVVLDMESLGEGEIVERFRVDTGAAAGIVAPAGEFAIVATASAIVYDETGARVDEFACAEPSGSIVTRVGTVIGCADGAVLVTADGDGVAAERIAYPAGAERATAFAGRKNRPTVAGLTDGPAFLLLDTRERAWTEVAVDAPLRAVVAADDAAENVVALDADGRVRVYGPDGTERGRTDPLTASADATLTVDAQRAYLAAPDAGVVYEIDYADGARVARELALPHALAIEVGR</sequence>
<dbReference type="OrthoDB" id="60524at2"/>
<evidence type="ECO:0000313" key="1">
    <source>
        <dbReference type="EMBL" id="OCG74408.1"/>
    </source>
</evidence>
<dbReference type="Proteomes" id="UP000093355">
    <property type="component" value="Unassembled WGS sequence"/>
</dbReference>
<keyword evidence="2" id="KW-1185">Reference proteome</keyword>
<protein>
    <submittedName>
        <fullName evidence="1">Uncharacterized protein</fullName>
    </submittedName>
</protein>
<name>A0A1B9NCU3_9MICO</name>
<accession>A0A1B9NCU3</accession>
<comment type="caution">
    <text evidence="1">The sequence shown here is derived from an EMBL/GenBank/DDBJ whole genome shotgun (WGS) entry which is preliminary data.</text>
</comment>
<gene>
    <name evidence="1" type="ORF">A7J15_06155</name>
</gene>